<dbReference type="InterPro" id="IPR010998">
    <property type="entry name" value="Integrase_recombinase_N"/>
</dbReference>
<dbReference type="OrthoDB" id="1822491at2"/>
<dbReference type="Pfam" id="PF22022">
    <property type="entry name" value="Phage_int_M"/>
    <property type="match status" value="1"/>
</dbReference>
<protein>
    <submittedName>
        <fullName evidence="7">Site-specific recombinase XerD</fullName>
    </submittedName>
</protein>
<name>A0A1H2LN78_9ACTN</name>
<evidence type="ECO:0000313" key="7">
    <source>
        <dbReference type="EMBL" id="SDU82467.1"/>
    </source>
</evidence>
<dbReference type="PROSITE" id="PS51900">
    <property type="entry name" value="CB"/>
    <property type="match status" value="1"/>
</dbReference>
<dbReference type="InterPro" id="IPR050090">
    <property type="entry name" value="Tyrosine_recombinase_XerCD"/>
</dbReference>
<gene>
    <name evidence="7" type="ORF">SAMN04488563_6428</name>
</gene>
<dbReference type="InterPro" id="IPR011010">
    <property type="entry name" value="DNA_brk_join_enz"/>
</dbReference>
<dbReference type="Gene3D" id="1.10.443.10">
    <property type="entry name" value="Intergrase catalytic core"/>
    <property type="match status" value="1"/>
</dbReference>
<dbReference type="PANTHER" id="PTHR30349">
    <property type="entry name" value="PHAGE INTEGRASE-RELATED"/>
    <property type="match status" value="1"/>
</dbReference>
<dbReference type="InterPro" id="IPR002104">
    <property type="entry name" value="Integrase_catalytic"/>
</dbReference>
<keyword evidence="3" id="KW-0233">DNA recombination</keyword>
<evidence type="ECO:0000259" key="5">
    <source>
        <dbReference type="PROSITE" id="PS51898"/>
    </source>
</evidence>
<dbReference type="PANTHER" id="PTHR30349:SF64">
    <property type="entry name" value="PROPHAGE INTEGRASE INTD-RELATED"/>
    <property type="match status" value="1"/>
</dbReference>
<dbReference type="Gene3D" id="1.10.150.130">
    <property type="match status" value="1"/>
</dbReference>
<feature type="domain" description="Core-binding (CB)" evidence="6">
    <location>
        <begin position="55"/>
        <end position="135"/>
    </location>
</feature>
<sequence length="362" mass="40338">MIEKRDNGYRVRVYHRSRYVASRSFRRKMDAEAWERRQKDALAAGTWVPPDDAAATVAEWIEIWKGTKSDSKPGTRAHRAGMIRNHVLPAFGRRPLSSIPPSEVESWAKKLAVEKSASTARHALSVIRGVYRLAVRDGVVHRNPAEGIKLPKMGRNEPRPLTHAELWRLAKTVPSDRDRVMVLVMGYSGMRWGEVSALRKRSVMPRGRVRLVEGYSDVGGKLHLGTLKDHEARTVVLPAVVADELRAWSSRYRDDQDLLFPTGNGKPLRNQNWRRSVLTPSLAAAKIKPITPHNLRDTAASLAIDAGASVVAVARMLGHEDAATTLRHYASLFPDDLGDVAKRMNAKARTARDGRTARPKAA</sequence>
<dbReference type="RefSeq" id="WP_052762434.1">
    <property type="nucleotide sequence ID" value="NZ_KQ061227.1"/>
</dbReference>
<evidence type="ECO:0000256" key="2">
    <source>
        <dbReference type="ARBA" id="ARBA00023125"/>
    </source>
</evidence>
<dbReference type="CDD" id="cd01189">
    <property type="entry name" value="INT_ICEBs1_C_like"/>
    <property type="match status" value="1"/>
</dbReference>
<keyword evidence="2 4" id="KW-0238">DNA-binding</keyword>
<accession>A0A1H2LN78</accession>
<evidence type="ECO:0000256" key="1">
    <source>
        <dbReference type="ARBA" id="ARBA00008857"/>
    </source>
</evidence>
<dbReference type="Pfam" id="PF00589">
    <property type="entry name" value="Phage_integrase"/>
    <property type="match status" value="1"/>
</dbReference>
<evidence type="ECO:0000313" key="8">
    <source>
        <dbReference type="Proteomes" id="UP000182977"/>
    </source>
</evidence>
<organism evidence="7 8">
    <name type="scientific">Jiangella alkaliphila</name>
    <dbReference type="NCBI Taxonomy" id="419479"/>
    <lineage>
        <taxon>Bacteria</taxon>
        <taxon>Bacillati</taxon>
        <taxon>Actinomycetota</taxon>
        <taxon>Actinomycetes</taxon>
        <taxon>Jiangellales</taxon>
        <taxon>Jiangellaceae</taxon>
        <taxon>Jiangella</taxon>
    </lineage>
</organism>
<dbReference type="InterPro" id="IPR013762">
    <property type="entry name" value="Integrase-like_cat_sf"/>
</dbReference>
<dbReference type="STRING" id="419479.SAMN04488563_6428"/>
<dbReference type="InterPro" id="IPR053876">
    <property type="entry name" value="Phage_int_M"/>
</dbReference>
<evidence type="ECO:0000259" key="6">
    <source>
        <dbReference type="PROSITE" id="PS51900"/>
    </source>
</evidence>
<comment type="similarity">
    <text evidence="1">Belongs to the 'phage' integrase family.</text>
</comment>
<dbReference type="GO" id="GO:0015074">
    <property type="term" value="P:DNA integration"/>
    <property type="evidence" value="ECO:0007669"/>
    <property type="project" value="InterPro"/>
</dbReference>
<proteinExistence type="inferred from homology"/>
<evidence type="ECO:0000256" key="4">
    <source>
        <dbReference type="PROSITE-ProRule" id="PRU01248"/>
    </source>
</evidence>
<keyword evidence="8" id="KW-1185">Reference proteome</keyword>
<reference evidence="8" key="1">
    <citation type="submission" date="2016-10" db="EMBL/GenBank/DDBJ databases">
        <authorList>
            <person name="Varghese N."/>
            <person name="Submissions S."/>
        </authorList>
    </citation>
    <scope>NUCLEOTIDE SEQUENCE [LARGE SCALE GENOMIC DNA]</scope>
    <source>
        <strain evidence="8">DSM 45079</strain>
    </source>
</reference>
<dbReference type="EMBL" id="LT629791">
    <property type="protein sequence ID" value="SDU82467.1"/>
    <property type="molecule type" value="Genomic_DNA"/>
</dbReference>
<feature type="domain" description="Tyr recombinase" evidence="5">
    <location>
        <begin position="156"/>
        <end position="342"/>
    </location>
</feature>
<dbReference type="GO" id="GO:0003677">
    <property type="term" value="F:DNA binding"/>
    <property type="evidence" value="ECO:0007669"/>
    <property type="project" value="UniProtKB-UniRule"/>
</dbReference>
<dbReference type="AlphaFoldDB" id="A0A1H2LN78"/>
<evidence type="ECO:0000256" key="3">
    <source>
        <dbReference type="ARBA" id="ARBA00023172"/>
    </source>
</evidence>
<dbReference type="PROSITE" id="PS51898">
    <property type="entry name" value="TYR_RECOMBINASE"/>
    <property type="match status" value="1"/>
</dbReference>
<dbReference type="Proteomes" id="UP000182977">
    <property type="component" value="Chromosome I"/>
</dbReference>
<dbReference type="SUPFAM" id="SSF56349">
    <property type="entry name" value="DNA breaking-rejoining enzymes"/>
    <property type="match status" value="1"/>
</dbReference>
<dbReference type="GO" id="GO:0006310">
    <property type="term" value="P:DNA recombination"/>
    <property type="evidence" value="ECO:0007669"/>
    <property type="project" value="UniProtKB-KW"/>
</dbReference>
<dbReference type="InterPro" id="IPR044068">
    <property type="entry name" value="CB"/>
</dbReference>